<dbReference type="InterPro" id="IPR016181">
    <property type="entry name" value="Acyl_CoA_acyltransferase"/>
</dbReference>
<accession>A0AAX1SQS9</accession>
<dbReference type="AlphaFoldDB" id="A0AAX1SQS9"/>
<dbReference type="PROSITE" id="PS51186">
    <property type="entry name" value="GNAT"/>
    <property type="match status" value="1"/>
</dbReference>
<proteinExistence type="predicted"/>
<dbReference type="SUPFAM" id="SSF55729">
    <property type="entry name" value="Acyl-CoA N-acyltransferases (Nat)"/>
    <property type="match status" value="1"/>
</dbReference>
<reference evidence="3 4" key="1">
    <citation type="journal article" date="2020" name="Cell Host Microbe">
        <title>Functional and Genomic Variation between Human-Derived Isolates of Lachnospiraceae Reveals Inter- and Intra-Species Diversity.</title>
        <authorList>
            <person name="Sorbara M.T."/>
            <person name="Littmann E.R."/>
            <person name="Fontana E."/>
            <person name="Moody T.U."/>
            <person name="Kohout C.E."/>
            <person name="Gjonbalaj M."/>
            <person name="Eaton V."/>
            <person name="Seok R."/>
            <person name="Leiner I.M."/>
            <person name="Pamer E.G."/>
        </authorList>
    </citation>
    <scope>NUCLEOTIDE SEQUENCE [LARGE SCALE GENOMIC DNA]</scope>
    <source>
        <strain evidence="3 4">MSK.1.17</strain>
    </source>
</reference>
<evidence type="ECO:0000313" key="2">
    <source>
        <dbReference type="EMBL" id="MCG4745530.1"/>
    </source>
</evidence>
<dbReference type="Proteomes" id="UP001299608">
    <property type="component" value="Unassembled WGS sequence"/>
</dbReference>
<dbReference type="EMBL" id="JAKNGE010000009">
    <property type="protein sequence ID" value="MCG4745530.1"/>
    <property type="molecule type" value="Genomic_DNA"/>
</dbReference>
<name>A0AAX1SQS9_9FIRM</name>
<reference evidence="2" key="3">
    <citation type="submission" date="2022-01" db="EMBL/GenBank/DDBJ databases">
        <title>Collection of gut derived symbiotic bacterial strains cultured from healthy donors.</title>
        <authorList>
            <person name="Lin H."/>
            <person name="Kohout C."/>
            <person name="Waligurski E."/>
            <person name="Pamer E.G."/>
        </authorList>
    </citation>
    <scope>NUCLEOTIDE SEQUENCE</scope>
    <source>
        <strain evidence="2">DFI.6.55</strain>
    </source>
</reference>
<dbReference type="PANTHER" id="PTHR43072">
    <property type="entry name" value="N-ACETYLTRANSFERASE"/>
    <property type="match status" value="1"/>
</dbReference>
<protein>
    <submittedName>
        <fullName evidence="2 3">N-acetyltransferase</fullName>
    </submittedName>
</protein>
<evidence type="ECO:0000313" key="5">
    <source>
        <dbReference type="Proteomes" id="UP001299608"/>
    </source>
</evidence>
<evidence type="ECO:0000313" key="4">
    <source>
        <dbReference type="Proteomes" id="UP000669239"/>
    </source>
</evidence>
<feature type="domain" description="N-acetyltransferase" evidence="1">
    <location>
        <begin position="6"/>
        <end position="167"/>
    </location>
</feature>
<reference evidence="3" key="2">
    <citation type="submission" date="2020-02" db="EMBL/GenBank/DDBJ databases">
        <authorList>
            <person name="Littmann E."/>
            <person name="Sorbara M."/>
        </authorList>
    </citation>
    <scope>NUCLEOTIDE SEQUENCE</scope>
    <source>
        <strain evidence="3">MSK.1.17</strain>
    </source>
</reference>
<dbReference type="EMBL" id="JAAITT010000003">
    <property type="protein sequence ID" value="NSJ47660.1"/>
    <property type="molecule type" value="Genomic_DNA"/>
</dbReference>
<keyword evidence="4" id="KW-1185">Reference proteome</keyword>
<dbReference type="Proteomes" id="UP000669239">
    <property type="component" value="Unassembled WGS sequence"/>
</dbReference>
<dbReference type="RefSeq" id="WP_117556500.1">
    <property type="nucleotide sequence ID" value="NZ_CAXTHN010000061.1"/>
</dbReference>
<dbReference type="Pfam" id="PF13420">
    <property type="entry name" value="Acetyltransf_4"/>
    <property type="match status" value="1"/>
</dbReference>
<dbReference type="CDD" id="cd04301">
    <property type="entry name" value="NAT_SF"/>
    <property type="match status" value="1"/>
</dbReference>
<organism evidence="2 5">
    <name type="scientific">Enterocloster aldenensis</name>
    <dbReference type="NCBI Taxonomy" id="358742"/>
    <lineage>
        <taxon>Bacteria</taxon>
        <taxon>Bacillati</taxon>
        <taxon>Bacillota</taxon>
        <taxon>Clostridia</taxon>
        <taxon>Lachnospirales</taxon>
        <taxon>Lachnospiraceae</taxon>
        <taxon>Enterocloster</taxon>
    </lineage>
</organism>
<evidence type="ECO:0000313" key="3">
    <source>
        <dbReference type="EMBL" id="NSJ47660.1"/>
    </source>
</evidence>
<dbReference type="Gene3D" id="3.40.630.30">
    <property type="match status" value="1"/>
</dbReference>
<evidence type="ECO:0000259" key="1">
    <source>
        <dbReference type="PROSITE" id="PS51186"/>
    </source>
</evidence>
<comment type="caution">
    <text evidence="2">The sequence shown here is derived from an EMBL/GenBank/DDBJ whole genome shotgun (WGS) entry which is preliminary data.</text>
</comment>
<dbReference type="InterPro" id="IPR000182">
    <property type="entry name" value="GNAT_dom"/>
</dbReference>
<gene>
    <name evidence="3" type="ORF">G5B36_02960</name>
    <name evidence="2" type="ORF">L0N08_08935</name>
</gene>
<dbReference type="PANTHER" id="PTHR43072:SF8">
    <property type="entry name" value="ACYLTRANSFERASE FABY-RELATED"/>
    <property type="match status" value="1"/>
</dbReference>
<dbReference type="GO" id="GO:0016747">
    <property type="term" value="F:acyltransferase activity, transferring groups other than amino-acyl groups"/>
    <property type="evidence" value="ECO:0007669"/>
    <property type="project" value="InterPro"/>
</dbReference>
<sequence>MHTSTINIRTASPSDAPALLSIYAPYVENTAITFEYTVPTPEDFRERIARTLDRYPYLVAQLNGTVMGYAYASAFHPRAAYDWSAEVSIYVSEDARGSGIGTRLYAALEDILKQQNIVNVNACIAFPNPGSISFHEKLGYQTVGHFTKCGYKLGRWWDMIWMEKMLGDHPDIPGRLIPYPDLDL</sequence>